<evidence type="ECO:0000313" key="4">
    <source>
        <dbReference type="Proteomes" id="UP000065220"/>
    </source>
</evidence>
<dbReference type="EMBL" id="CP014228">
    <property type="protein sequence ID" value="AMD86840.1"/>
    <property type="molecule type" value="Genomic_DNA"/>
</dbReference>
<feature type="region of interest" description="Disordered" evidence="1">
    <location>
        <begin position="145"/>
        <end position="168"/>
    </location>
</feature>
<dbReference type="STRING" id="111015.AXF14_03530"/>
<organism evidence="3 4">
    <name type="scientific">Actinomyces radicidentis</name>
    <dbReference type="NCBI Taxonomy" id="111015"/>
    <lineage>
        <taxon>Bacteria</taxon>
        <taxon>Bacillati</taxon>
        <taxon>Actinomycetota</taxon>
        <taxon>Actinomycetes</taxon>
        <taxon>Actinomycetales</taxon>
        <taxon>Actinomycetaceae</taxon>
        <taxon>Actinomyces</taxon>
    </lineage>
</organism>
<feature type="transmembrane region" description="Helical" evidence="2">
    <location>
        <begin position="82"/>
        <end position="105"/>
    </location>
</feature>
<evidence type="ECO:0000256" key="1">
    <source>
        <dbReference type="SAM" id="MobiDB-lite"/>
    </source>
</evidence>
<evidence type="ECO:0000256" key="2">
    <source>
        <dbReference type="SAM" id="Phobius"/>
    </source>
</evidence>
<dbReference type="SUPFAM" id="SSF103473">
    <property type="entry name" value="MFS general substrate transporter"/>
    <property type="match status" value="1"/>
</dbReference>
<feature type="transmembrane region" description="Helical" evidence="2">
    <location>
        <begin position="14"/>
        <end position="36"/>
    </location>
</feature>
<keyword evidence="2" id="KW-0472">Membrane</keyword>
<evidence type="ECO:0000313" key="3">
    <source>
        <dbReference type="EMBL" id="AMD86840.1"/>
    </source>
</evidence>
<reference evidence="4" key="1">
    <citation type="submission" date="2016-02" db="EMBL/GenBank/DDBJ databases">
        <authorList>
            <person name="Holder M.E."/>
            <person name="Ajami N.J."/>
            <person name="Petrosino J.F."/>
        </authorList>
    </citation>
    <scope>NUCLEOTIDE SEQUENCE [LARGE SCALE GENOMIC DNA]</scope>
    <source>
        <strain evidence="4">CCUG 36733</strain>
    </source>
</reference>
<dbReference type="AlphaFoldDB" id="A0A120KL05"/>
<dbReference type="OrthoDB" id="3460055at2"/>
<accession>A0A120KL05</accession>
<protein>
    <submittedName>
        <fullName evidence="3">Uncharacterized protein</fullName>
    </submittedName>
</protein>
<dbReference type="Gene3D" id="1.20.1250.20">
    <property type="entry name" value="MFS general substrate transporter like domains"/>
    <property type="match status" value="1"/>
</dbReference>
<keyword evidence="4" id="KW-1185">Reference proteome</keyword>
<dbReference type="InterPro" id="IPR036259">
    <property type="entry name" value="MFS_trans_sf"/>
</dbReference>
<keyword evidence="2" id="KW-0812">Transmembrane</keyword>
<proteinExistence type="predicted"/>
<name>A0A120KL05_ACTRD</name>
<feature type="transmembrane region" description="Helical" evidence="2">
    <location>
        <begin position="48"/>
        <end position="70"/>
    </location>
</feature>
<dbReference type="Proteomes" id="UP000065220">
    <property type="component" value="Chromosome"/>
</dbReference>
<gene>
    <name evidence="3" type="ORF">AXF14_03530</name>
</gene>
<dbReference type="RefSeq" id="WP_067940892.1">
    <property type="nucleotide sequence ID" value="NZ_CP014228.1"/>
</dbReference>
<feature type="compositionally biased region" description="Basic residues" evidence="1">
    <location>
        <begin position="145"/>
        <end position="155"/>
    </location>
</feature>
<dbReference type="KEGG" id="ard:AXF14_03530"/>
<sequence length="168" mass="17411">MSAGTRHVLRTKPLLDAVVALWIVEAVAGLLDGAMYSVTDTFHRPATWATSVAAAQSVGMIVGALGSASLARLAGERRAMTVGLASSALGACAAAPTIWVFLVIVTVLSTMLPVVLVASGTLQQRLTPAALMGRVLTAVTPCSRSHRSPRWRRGRCSSSTGASVRCTP</sequence>
<keyword evidence="2" id="KW-1133">Transmembrane helix</keyword>